<evidence type="ECO:0000256" key="1">
    <source>
        <dbReference type="SAM" id="Phobius"/>
    </source>
</evidence>
<keyword evidence="1" id="KW-0812">Transmembrane</keyword>
<feature type="domain" description="CAAX prenyl protease 2/Lysostaphin resistance protein A-like" evidence="2">
    <location>
        <begin position="45"/>
        <end position="179"/>
    </location>
</feature>
<feature type="transmembrane region" description="Helical" evidence="1">
    <location>
        <begin position="76"/>
        <end position="109"/>
    </location>
</feature>
<proteinExistence type="predicted"/>
<keyword evidence="3" id="KW-0378">Hydrolase</keyword>
<keyword evidence="3" id="KW-0482">Metalloprotease</keyword>
<accession>A0ABR8LTL1</accession>
<keyword evidence="4" id="KW-1185">Reference proteome</keyword>
<feature type="transmembrane region" description="Helical" evidence="1">
    <location>
        <begin position="145"/>
        <end position="164"/>
    </location>
</feature>
<organism evidence="3 4">
    <name type="scientific">Olleya marilimosa</name>
    <dbReference type="NCBI Taxonomy" id="272164"/>
    <lineage>
        <taxon>Bacteria</taxon>
        <taxon>Pseudomonadati</taxon>
        <taxon>Bacteroidota</taxon>
        <taxon>Flavobacteriia</taxon>
        <taxon>Flavobacteriales</taxon>
        <taxon>Flavobacteriaceae</taxon>
    </lineage>
</organism>
<dbReference type="RefSeq" id="WP_191099554.1">
    <property type="nucleotide sequence ID" value="NZ_JACXXF010000003.1"/>
</dbReference>
<keyword evidence="3" id="KW-0645">Protease</keyword>
<evidence type="ECO:0000313" key="4">
    <source>
        <dbReference type="Proteomes" id="UP000627521"/>
    </source>
</evidence>
<dbReference type="GO" id="GO:0008237">
    <property type="term" value="F:metallopeptidase activity"/>
    <property type="evidence" value="ECO:0007669"/>
    <property type="project" value="UniProtKB-KW"/>
</dbReference>
<reference evidence="3 4" key="1">
    <citation type="submission" date="2020-09" db="EMBL/GenBank/DDBJ databases">
        <title>Bacillus nautilus sp. nov., Chryseoglobus crepusculi sp. nov, and Psychrobacter noctis sp. nov., isolated from deep-sea sponges from the equatorial Atlantic.</title>
        <authorList>
            <person name="Stennett H.L."/>
            <person name="Williams S.E."/>
        </authorList>
    </citation>
    <scope>NUCLEOTIDE SEQUENCE [LARGE SCALE GENOMIC DNA]</scope>
    <source>
        <strain evidence="3 4">28M-24</strain>
    </source>
</reference>
<evidence type="ECO:0000259" key="2">
    <source>
        <dbReference type="Pfam" id="PF02517"/>
    </source>
</evidence>
<keyword evidence="1" id="KW-0472">Membrane</keyword>
<name>A0ABR8LTL1_9FLAO</name>
<feature type="transmembrane region" description="Helical" evidence="1">
    <location>
        <begin position="170"/>
        <end position="190"/>
    </location>
</feature>
<feature type="transmembrane region" description="Helical" evidence="1">
    <location>
        <begin position="44"/>
        <end position="64"/>
    </location>
</feature>
<evidence type="ECO:0000313" key="3">
    <source>
        <dbReference type="EMBL" id="MBD3863170.1"/>
    </source>
</evidence>
<keyword evidence="1" id="KW-1133">Transmembrane helix</keyword>
<dbReference type="Pfam" id="PF02517">
    <property type="entry name" value="Rce1-like"/>
    <property type="match status" value="1"/>
</dbReference>
<feature type="transmembrane region" description="Helical" evidence="1">
    <location>
        <begin position="12"/>
        <end position="32"/>
    </location>
</feature>
<gene>
    <name evidence="3" type="ORF">IEG06_06880</name>
</gene>
<protein>
    <submittedName>
        <fullName evidence="3">CPBP family intramembrane metalloprotease</fullName>
    </submittedName>
</protein>
<feature type="transmembrane region" description="Helical" evidence="1">
    <location>
        <begin position="115"/>
        <end position="133"/>
    </location>
</feature>
<dbReference type="InterPro" id="IPR003675">
    <property type="entry name" value="Rce1/LyrA-like_dom"/>
</dbReference>
<dbReference type="EMBL" id="JACXXH010000003">
    <property type="protein sequence ID" value="MBD3863170.1"/>
    <property type="molecule type" value="Genomic_DNA"/>
</dbReference>
<sequence length="295" mass="34156">MIKKPVFKNILYQGLVILSLGIILTGFYSFANFESPVKSKFEDISFFVLLIAAIVIAPITEEFVFRGIFLKNKAYIYTSIFFLGIFIWLNKPSLIIVYFIYLIVLLINYKKQNNAYIIIYSCSFLFSILHLDINNVSDLNLQNIAAFLNRFGFSLIAFYLMLNYGLLKSMLFHFANNLIVISIMFIGLTLSSNDQKINSHFKTVNYSIVNTKKFISNKTSTSFNHKVIIANNITIADFLKLISYYFWNESDITNNYYSSSPFLLYNLNFESTEDLKVKDILQSLEKHDLIKAIKQ</sequence>
<dbReference type="Proteomes" id="UP000627521">
    <property type="component" value="Unassembled WGS sequence"/>
</dbReference>
<comment type="caution">
    <text evidence="3">The sequence shown here is derived from an EMBL/GenBank/DDBJ whole genome shotgun (WGS) entry which is preliminary data.</text>
</comment>